<evidence type="ECO:0000313" key="17">
    <source>
        <dbReference type="Proteomes" id="UP000178776"/>
    </source>
</evidence>
<dbReference type="InterPro" id="IPR015422">
    <property type="entry name" value="PyrdxlP-dep_Trfase_small"/>
</dbReference>
<dbReference type="PROSITE" id="PS50075">
    <property type="entry name" value="CARRIER"/>
    <property type="match status" value="1"/>
</dbReference>
<evidence type="ECO:0000256" key="7">
    <source>
        <dbReference type="ARBA" id="ARBA00022553"/>
    </source>
</evidence>
<dbReference type="GO" id="GO:0005886">
    <property type="term" value="C:plasma membrane"/>
    <property type="evidence" value="ECO:0007669"/>
    <property type="project" value="TreeGrafter"/>
</dbReference>
<dbReference type="SUPFAM" id="SSF47336">
    <property type="entry name" value="ACP-like"/>
    <property type="match status" value="2"/>
</dbReference>
<dbReference type="SMART" id="SM00823">
    <property type="entry name" value="PKS_PP"/>
    <property type="match status" value="2"/>
</dbReference>
<dbReference type="InterPro" id="IPR049900">
    <property type="entry name" value="PKS_mFAS_DH"/>
</dbReference>
<dbReference type="InterPro" id="IPR042104">
    <property type="entry name" value="PKS_dehydratase_sf"/>
</dbReference>
<dbReference type="GeneID" id="68840184"/>
<evidence type="ECO:0000259" key="13">
    <source>
        <dbReference type="PROSITE" id="PS50075"/>
    </source>
</evidence>
<evidence type="ECO:0000256" key="4">
    <source>
        <dbReference type="ARBA" id="ARBA00011881"/>
    </source>
</evidence>
<evidence type="ECO:0000259" key="14">
    <source>
        <dbReference type="PROSITE" id="PS52004"/>
    </source>
</evidence>
<dbReference type="InterPro" id="IPR014031">
    <property type="entry name" value="Ketoacyl_synth_C"/>
</dbReference>
<name>A0A1D9LCT7_9NEIS</name>
<dbReference type="Pfam" id="PF21089">
    <property type="entry name" value="PKS_DH_N"/>
    <property type="match status" value="1"/>
</dbReference>
<dbReference type="GO" id="GO:0071770">
    <property type="term" value="P:DIM/DIP cell wall layer assembly"/>
    <property type="evidence" value="ECO:0007669"/>
    <property type="project" value="TreeGrafter"/>
</dbReference>
<dbReference type="InterPro" id="IPR013968">
    <property type="entry name" value="PKS_KR"/>
</dbReference>
<dbReference type="InterPro" id="IPR015424">
    <property type="entry name" value="PyrdxlP-dep_Trfase"/>
</dbReference>
<dbReference type="PROSITE" id="PS52004">
    <property type="entry name" value="KS3_2"/>
    <property type="match status" value="2"/>
</dbReference>
<evidence type="ECO:0000256" key="11">
    <source>
        <dbReference type="ARBA" id="ARBA00054155"/>
    </source>
</evidence>
<dbReference type="GO" id="GO:0004315">
    <property type="term" value="F:3-oxoacyl-[acyl-carrier-protein] synthase activity"/>
    <property type="evidence" value="ECO:0007669"/>
    <property type="project" value="InterPro"/>
</dbReference>
<comment type="subcellular location">
    <subcellularLocation>
        <location evidence="2">Cytoplasm</location>
    </subcellularLocation>
</comment>
<dbReference type="SUPFAM" id="SSF51735">
    <property type="entry name" value="NAD(P)-binding Rossmann-fold domains"/>
    <property type="match status" value="3"/>
</dbReference>
<dbReference type="InterPro" id="IPR049552">
    <property type="entry name" value="PKS_DH_N"/>
</dbReference>
<feature type="region of interest" description="C-terminal hotdog fold" evidence="12">
    <location>
        <begin position="1701"/>
        <end position="1844"/>
    </location>
</feature>
<dbReference type="InterPro" id="IPR024320">
    <property type="entry name" value="LPG_synthase_C"/>
</dbReference>
<dbReference type="SUPFAM" id="SSF53383">
    <property type="entry name" value="PLP-dependent transferases"/>
    <property type="match status" value="1"/>
</dbReference>
<dbReference type="SMART" id="SM00826">
    <property type="entry name" value="PKS_DH"/>
    <property type="match status" value="1"/>
</dbReference>
<dbReference type="PANTHER" id="PTHR43775">
    <property type="entry name" value="FATTY ACID SYNTHASE"/>
    <property type="match status" value="1"/>
</dbReference>
<dbReference type="Gene3D" id="3.10.129.110">
    <property type="entry name" value="Polyketide synthase dehydratase"/>
    <property type="match status" value="1"/>
</dbReference>
<dbReference type="InterPro" id="IPR036736">
    <property type="entry name" value="ACP-like_sf"/>
</dbReference>
<dbReference type="InterPro" id="IPR001597">
    <property type="entry name" value="ArAA_b-elim_lyase/Thr_aldolase"/>
</dbReference>
<dbReference type="GO" id="GO:0016829">
    <property type="term" value="F:lyase activity"/>
    <property type="evidence" value="ECO:0007669"/>
    <property type="project" value="InterPro"/>
</dbReference>
<dbReference type="SMART" id="SM00825">
    <property type="entry name" value="PKS_KS"/>
    <property type="match status" value="2"/>
</dbReference>
<dbReference type="PANTHER" id="PTHR43775:SF37">
    <property type="entry name" value="SI:DKEY-61P9.11"/>
    <property type="match status" value="1"/>
</dbReference>
<dbReference type="RefSeq" id="WP_070978687.1">
    <property type="nucleotide sequence ID" value="NZ_CP017707.1"/>
</dbReference>
<evidence type="ECO:0000256" key="2">
    <source>
        <dbReference type="ARBA" id="ARBA00004496"/>
    </source>
</evidence>
<protein>
    <submittedName>
        <fullName evidence="16">Uncharacterized protein</fullName>
    </submittedName>
</protein>
<dbReference type="EMBL" id="CP017707">
    <property type="protein sequence ID" value="AOZ49078.1"/>
    <property type="molecule type" value="Genomic_DNA"/>
</dbReference>
<dbReference type="Gene3D" id="3.40.47.10">
    <property type="match status" value="2"/>
</dbReference>
<dbReference type="InterPro" id="IPR015421">
    <property type="entry name" value="PyrdxlP-dep_Trfase_major"/>
</dbReference>
<dbReference type="Gene3D" id="1.10.1240.100">
    <property type="match status" value="2"/>
</dbReference>
<proteinExistence type="predicted"/>
<evidence type="ECO:0000256" key="3">
    <source>
        <dbReference type="ARBA" id="ARBA00004792"/>
    </source>
</evidence>
<dbReference type="FunFam" id="3.40.47.10:FF:000019">
    <property type="entry name" value="Polyketide synthase type I"/>
    <property type="match status" value="2"/>
</dbReference>
<dbReference type="InterPro" id="IPR009081">
    <property type="entry name" value="PP-bd_ACP"/>
</dbReference>
<dbReference type="Pfam" id="PF21394">
    <property type="entry name" value="Beta-ketacyl_N"/>
    <property type="match status" value="1"/>
</dbReference>
<dbReference type="Pfam" id="PF09924">
    <property type="entry name" value="LPG_synthase_C"/>
    <property type="match status" value="1"/>
</dbReference>
<dbReference type="STRING" id="1108595.BKX93_03030"/>
<comment type="function">
    <text evidence="11">Involved in production of the polyketide antibiotic thailandamide.</text>
</comment>
<dbReference type="CDD" id="cd00833">
    <property type="entry name" value="PKS"/>
    <property type="match status" value="2"/>
</dbReference>
<dbReference type="InterPro" id="IPR014030">
    <property type="entry name" value="Ketoacyl_synth_N"/>
</dbReference>
<dbReference type="Gene3D" id="3.40.640.10">
    <property type="entry name" value="Type I PLP-dependent aspartate aminotransferase-like (Major domain)"/>
    <property type="match status" value="1"/>
</dbReference>
<dbReference type="GO" id="GO:0006633">
    <property type="term" value="P:fatty acid biosynthetic process"/>
    <property type="evidence" value="ECO:0007669"/>
    <property type="project" value="InterPro"/>
</dbReference>
<feature type="active site" description="Proton donor; for dehydratase activity" evidence="12">
    <location>
        <position position="1762"/>
    </location>
</feature>
<feature type="domain" description="PKS/mFAS DH" evidence="15">
    <location>
        <begin position="1569"/>
        <end position="1844"/>
    </location>
</feature>
<gene>
    <name evidence="16" type="ORF">BKX93_03030</name>
</gene>
<dbReference type="InterPro" id="IPR049551">
    <property type="entry name" value="PKS_DH_C"/>
</dbReference>
<dbReference type="CDD" id="cd08953">
    <property type="entry name" value="KR_2_SDR_x"/>
    <property type="match status" value="2"/>
</dbReference>
<dbReference type="SMART" id="SM00822">
    <property type="entry name" value="PKS_KR"/>
    <property type="match status" value="2"/>
</dbReference>
<evidence type="ECO:0000256" key="9">
    <source>
        <dbReference type="ARBA" id="ARBA00022737"/>
    </source>
</evidence>
<keyword evidence="9" id="KW-0677">Repeat</keyword>
<dbReference type="KEGG" id="cvc:BKX93_03030"/>
<sequence>MAEIEKFNNEHLQELAQSYLQAAIAESAEAAAGSSASFDIAAPFGELGLDSFRILKVIKRLECDFGTLPKTLLFEYFNIELLAAYFVSRHAAALAEKCGASVAAQPAAASVFPAASAAAPAMPADSIRMLEKNLSAHPELQARMEKLFAEHKNEGSVSRGTRNIAPNLFIGAARRGYFHYGRYKELVMAYAYTGPAEHFADLAAEFHRYCESRGYQLNMLTDAPVETVGETAFSSTPFGVVQRVLDIGSFTLEGGAMRRLRYQVSKFEKAGEGRTVEYRCGTDAKVDGEIAAVIDRWCEAKPMVNPLIRIVREEILAGRLDAQHRLFLTYLDGALQNVILISAMSAAEHKGYLMDLEFYPKDMPLGGLEFAIVNIIGALAQEGCDMLSLGGTYGCRLEGSGNADPEVDRILDDLHRQGIFNDEGNLQFKNKFRPENRTIYLSRPADSGRADNVIDIILMIADPERAQTPDDENHNLSASGASEAMAQPIIAMDPPAIRPAATEAEVAAGTAPQGAARLDGERVRALEACGFNPHNLAAAQVEFDLRTDSWAQLETPAVSRRIDYLRAKLQQPANIEAELKRLLGFEYCLPAESGRAAESLLCKAWPKRGRVLENLLFPSGLFHQIDQGYEPCELPHPAALRPDAGEPFKGNLDWDALRAQTADHAGDIAFVCVEVCNNACGGQPAALSHLKKVKELLSAHGIALVIDATRVLENALLLIRRETGQTGRDVWELAREILDCADIVTASLAKDFGVNRGGVVAVRDAGLFRRLQEQQRRDGGGLDVLDKKLVGHALAESDWASAQAARRVESSEKLWQALKNAGAPIMSPAGGHCVVVDVARMPEFSGFAHPLPSFLAWLYLSTGIRAGAHSAGMRQNGPLGGMIRLAVPLGLKAAEIDELAARLAQAFRERANIPEVEPVGGKQAAAGDMHAEHGLIRYHRLRPGAESAASAPEARAEASSAMASAPVATRAAGDIAVVGMAGRYPQAGTLAEFWDNLREGRDCVTEMPAERLALRASRVFNCAYRGGFIDGIDRFDSLFFNISPREAEMLDPQERLFLEVAWEAVEDAGYYPEILGGPDGGRKVGVFVGAVWAMYQVAGVEAKLAGAEVHPNSFQWSIANRVSYWMNLNGPSLSVDTACSSSLTALHLACEAIRNGDCASAIVGGVNLDAHQHKFDINQAGGALSPDGVCRTFGAGANGYVAGEGVGALLLKPLDQALLDRDQVYGVIRASAVNHGGRSGGYTVPNPKAQGELIAEALSRARVDASSIGYIEAHGTGTELGDPVEIAGLGHAFAGQAAQSCAIGSVKTNIGHLEAAAGVAGVSKALLQIKHRQLAPSLHAETLNAHIDFAASPFQVQRELAPWLPKDGAPLRAGVSSFGAGGANAHVVLEQYPDEPTRPESAGLRVFPLSARSEEQLKLMAYRLAAHLRRPDAGRRLSDIAYTLQRGRKSFDCRLAVLADSVDALADKLAAFAAGRADPDVLSGNARGAEGVARLLSRRETEQLVGLLSASRDPRKLAQLWLEGLLPDCRGIESEGRRVSLPTYPFADKRHWISRGESAAAGAPQAALHPLLDSNESTFERQLFRKTFRAGEYFLADHVVSGIPTLPGTAYLELARKAGELAAGRPVARLRNVTWVSPLALEDGGSREAFVELKPDGEAVAFEVRGGESRQLHAQGRLFYADGGDAPEERIDLDAIRARCGRTLAAGEVYAAFAAAGMAYGPGFRVLSEVRCGDGETLGRLELPAVCAADFDSLPLHPSLLDAAMQAGVAALLGASGEARVPYSLGEVEMLRPLPRVCYSHVVYGSRGASGVARDEVAIVDEDGRVLVRIHETVGVPLASVHDKPVVRAGPAEAFEMLHYGCEWQAAPLDAERADAVPGRLVLFDTDRALFEACIRRGLKAALVLRADRYAEAGDHVYEVDASRPQDIARALAALAEAGWPLERICYAWPAGEAGDEAGLRQALDRGVGGMLWLCQALIERKPAAAQLLYLHRGDGTQPHNEAIHGFARSLELENPKLSCKTLQLPDGFDADETLAAAMAEFSAATAADKAVRYAGGGRQARVLRRLSLDAADAGRPALRQGGSYLITGGAGGLGLIFAGHLAERCRARLTLTGRSARTPELEAMLEALRAKGGEASYLQADVATEDGARAAVEAARARFGRLDGILHGAGVLRDSLMRKKTREDMDAVLAPKVLGAFHLDRAVGDGELDFFAMFSSLAAIGGNAGQCDYAFANHYLDAFAAWRDAQRQAGRRQGRSLSLNWPLWAEGGMRLDEQTEKMFRHNLGMEPLATQDGLAAFETALASPRHQVAVVSGVRDKLEKAWGLSPRAAAPTQAGGADTGGGALRAAVAEKLKSIVTGLLKLGDDDYSTDTMLLDLGFDSIGLTAFANALNEAYGLEVNPVLFFEHPTPAAVADALCGEHAAAARRIHGGAAAASQPVAAKPAALPSGIDKGWRAPAADRPAGGNRFARQPIAIVGIAGVMPQSENLQAFWDSLSRERNLVTEIPRDRWIWEHVHGEPVKDANKSYSRWGGFMKEVDKFDPLFFGITPREAEMMDPQQRLLIQTVWAAVEDAGHKMSDLSGTRTGLFVGASSQDYVDVLADSGASLDGYSASGNSHSILANRISFLFNLRGPSAPLDTACSSSLVALHRAVESIHTGSSEMAIVAGVQVMLTPTAHISLSAAGMLSPEGKCKTFDKSADGYVRGEGVGAMLIKPLDTALADGDPIYAVVRSTSENHGGRVSNLTAPNPKAQIELLTDAYDQAGIDPATVGYIECHGTGTSLGDPIEIQALKKSFADLYAKHGRAAPAAPHCGLSSVKTNIGHLEPAAGMAGMLKALLAMRNRQIPALLHFDALNPYIDLAGSPFYIVDKTTPWAAPRNASGEALPRRAGVSAFGWGGANAHVVLEEHVPSARRPAAAGPQLLVLSAKNDERLRASAANLAVYLRRHDVDLADLAYTLQLGREEMDERLALAASTREEWIAGLEAYAGGREADGLLSGRAARKLAEEDALRPGDGDDLSRLAEAWVAGRRVEWAGLHAGADRRRLNLPGYPFARERYWIAPAPVERGAPVSVLRGAQVGRVLARPAWTPLAAAVRKTEGDFSRRELLLCGLPAIHAASLAGKLGCDDASHAAMPSDAGLAERYRAVAVDCFERLQRLLRAKPAGRILFQIVVAESGDGALLAGLEGLVRSARLEHGGLAAQLVLLGDACSEAVLAERLKLAAAAPDEAVLRFAGREAGVKRWHEADAPKQAAPALRAGGVYLITGGLGGLGRIFARDILARAVDAIVVLTGRGGEDGERLAELKRLAAEASVPPARLAYLRMDPADPAQVEAAIAETLSRFGALNGVIHSAGMTRDGLIAGKTRADFEQVLAPKVDGAANLDAALDAATSELDLDFLALFSSASAVFGNAGQADYAAANGFLDQFAHWRNGQAAAGLRSGLTLSINWPLWEEGGMGLPAKARVRMLEATGMLPMRSETGLAAWHDCLAAGGGQTLVMEGQTPRLRRLLSGNEADGAPRPSAPARSLAADKLRQLVLADLRGFLAKEV</sequence>
<accession>A0A1D9LCT7</accession>
<dbReference type="Gene3D" id="3.40.50.720">
    <property type="entry name" value="NAD(P)-binding Rossmann-like Domain"/>
    <property type="match status" value="2"/>
</dbReference>
<comment type="cofactor">
    <cofactor evidence="1">
        <name>pyridoxal 5'-phosphate</name>
        <dbReference type="ChEBI" id="CHEBI:597326"/>
    </cofactor>
</comment>
<dbReference type="PROSITE" id="PS52019">
    <property type="entry name" value="PKS_MFAS_DH"/>
    <property type="match status" value="1"/>
</dbReference>
<evidence type="ECO:0000256" key="12">
    <source>
        <dbReference type="PROSITE-ProRule" id="PRU01363"/>
    </source>
</evidence>
<dbReference type="GO" id="GO:0031177">
    <property type="term" value="F:phosphopantetheine binding"/>
    <property type="evidence" value="ECO:0007669"/>
    <property type="project" value="InterPro"/>
</dbReference>
<dbReference type="SUPFAM" id="SSF53901">
    <property type="entry name" value="Thiolase-like"/>
    <property type="match status" value="2"/>
</dbReference>
<reference evidence="16 17" key="1">
    <citation type="submission" date="2016-10" db="EMBL/GenBank/DDBJ databases">
        <title>Chromobacterium muskegensis sp. nov., an insecticidal bacterium isolated from Sphagnum bogs.</title>
        <authorList>
            <person name="Sparks M.E."/>
            <person name="Blackburn M.B."/>
            <person name="Gundersen-Rindal D.E."/>
            <person name="Mitchell A."/>
            <person name="Farrar R."/>
            <person name="Kuhar D."/>
        </authorList>
    </citation>
    <scope>NUCLEOTIDE SEQUENCE [LARGE SCALE GENOMIC DNA]</scope>
    <source>
        <strain evidence="16 17">21-1</strain>
    </source>
</reference>
<dbReference type="InterPro" id="IPR049490">
    <property type="entry name" value="C883_1060-like_KR_N"/>
</dbReference>
<feature type="domain" description="Carrier" evidence="13">
    <location>
        <begin position="2344"/>
        <end position="2421"/>
    </location>
</feature>
<evidence type="ECO:0000313" key="16">
    <source>
        <dbReference type="EMBL" id="AOZ49078.1"/>
    </source>
</evidence>
<keyword evidence="6" id="KW-0963">Cytoplasm</keyword>
<dbReference type="Pfam" id="PF01212">
    <property type="entry name" value="Beta_elim_lyase"/>
    <property type="match status" value="1"/>
</dbReference>
<evidence type="ECO:0000256" key="6">
    <source>
        <dbReference type="ARBA" id="ARBA00022490"/>
    </source>
</evidence>
<dbReference type="Pfam" id="PF00550">
    <property type="entry name" value="PP-binding"/>
    <property type="match status" value="2"/>
</dbReference>
<dbReference type="Gene3D" id="1.10.1200.10">
    <property type="entry name" value="ACP-like"/>
    <property type="match status" value="2"/>
</dbReference>
<dbReference type="InterPro" id="IPR050091">
    <property type="entry name" value="PKS_NRPS_Biosynth_Enz"/>
</dbReference>
<evidence type="ECO:0000256" key="1">
    <source>
        <dbReference type="ARBA" id="ARBA00001933"/>
    </source>
</evidence>
<evidence type="ECO:0000256" key="8">
    <source>
        <dbReference type="ARBA" id="ARBA00022679"/>
    </source>
</evidence>
<dbReference type="PROSITE" id="PS00606">
    <property type="entry name" value="KS3_1"/>
    <property type="match status" value="2"/>
</dbReference>
<dbReference type="InterPro" id="IPR036291">
    <property type="entry name" value="NAD(P)-bd_dom_sf"/>
</dbReference>
<comment type="pathway">
    <text evidence="3">Antibiotic biosynthesis.</text>
</comment>
<dbReference type="Proteomes" id="UP000178776">
    <property type="component" value="Chromosome"/>
</dbReference>
<dbReference type="GO" id="GO:0006520">
    <property type="term" value="P:amino acid metabolic process"/>
    <property type="evidence" value="ECO:0007669"/>
    <property type="project" value="InterPro"/>
</dbReference>
<organism evidence="16 17">
    <name type="scientific">Chromobacterium vaccinii</name>
    <dbReference type="NCBI Taxonomy" id="1108595"/>
    <lineage>
        <taxon>Bacteria</taxon>
        <taxon>Pseudomonadati</taxon>
        <taxon>Pseudomonadota</taxon>
        <taxon>Betaproteobacteria</taxon>
        <taxon>Neisseriales</taxon>
        <taxon>Chromobacteriaceae</taxon>
        <taxon>Chromobacterium</taxon>
    </lineage>
</organism>
<keyword evidence="5" id="KW-0596">Phosphopantetheine</keyword>
<dbReference type="Pfam" id="PF02801">
    <property type="entry name" value="Ketoacyl-synt_C"/>
    <property type="match status" value="2"/>
</dbReference>
<dbReference type="InterPro" id="IPR020841">
    <property type="entry name" value="PKS_Beta-ketoAc_synthase_dom"/>
</dbReference>
<dbReference type="Pfam" id="PF22336">
    <property type="entry name" value="RhiE-like_linker"/>
    <property type="match status" value="2"/>
</dbReference>
<feature type="domain" description="Ketosynthase family 3 (KS3)" evidence="14">
    <location>
        <begin position="972"/>
        <end position="1391"/>
    </location>
</feature>
<dbReference type="Pfam" id="PF08659">
    <property type="entry name" value="KR"/>
    <property type="match status" value="2"/>
</dbReference>
<comment type="subunit">
    <text evidence="4">Homotetramer.</text>
</comment>
<keyword evidence="7" id="KW-0597">Phosphoprotein</keyword>
<dbReference type="InterPro" id="IPR020806">
    <property type="entry name" value="PKS_PP-bd"/>
</dbReference>
<feature type="domain" description="Ketosynthase family 3 (KS3)" evidence="14">
    <location>
        <begin position="2470"/>
        <end position="2907"/>
    </location>
</feature>
<evidence type="ECO:0000259" key="15">
    <source>
        <dbReference type="PROSITE" id="PS52019"/>
    </source>
</evidence>
<dbReference type="GO" id="GO:0005737">
    <property type="term" value="C:cytoplasm"/>
    <property type="evidence" value="ECO:0007669"/>
    <property type="project" value="UniProtKB-SubCell"/>
</dbReference>
<evidence type="ECO:0000256" key="10">
    <source>
        <dbReference type="ARBA" id="ARBA00022898"/>
    </source>
</evidence>
<dbReference type="InterPro" id="IPR018201">
    <property type="entry name" value="Ketoacyl_synth_AS"/>
</dbReference>
<dbReference type="InterPro" id="IPR016039">
    <property type="entry name" value="Thiolase-like"/>
</dbReference>
<keyword evidence="10" id="KW-0663">Pyridoxal phosphate</keyword>
<dbReference type="Pfam" id="PF00109">
    <property type="entry name" value="ketoacyl-synt"/>
    <property type="match status" value="2"/>
</dbReference>
<dbReference type="InterPro" id="IPR020807">
    <property type="entry name" value="PKS_DH"/>
</dbReference>
<dbReference type="GO" id="GO:0004312">
    <property type="term" value="F:fatty acid synthase activity"/>
    <property type="evidence" value="ECO:0007669"/>
    <property type="project" value="TreeGrafter"/>
</dbReference>
<evidence type="ECO:0000256" key="5">
    <source>
        <dbReference type="ARBA" id="ARBA00022450"/>
    </source>
</evidence>
<dbReference type="Gene3D" id="3.90.1150.10">
    <property type="entry name" value="Aspartate Aminotransferase, domain 1"/>
    <property type="match status" value="1"/>
</dbReference>
<feature type="active site" description="Proton acceptor; for dehydratase activity" evidence="12">
    <location>
        <position position="1598"/>
    </location>
</feature>
<dbReference type="Pfam" id="PF14765">
    <property type="entry name" value="PS-DH"/>
    <property type="match status" value="1"/>
</dbReference>
<feature type="region of interest" description="N-terminal hotdog fold" evidence="12">
    <location>
        <begin position="1569"/>
        <end position="1685"/>
    </location>
</feature>
<dbReference type="InterPro" id="IPR054514">
    <property type="entry name" value="RhiE-like_linker"/>
</dbReference>
<dbReference type="InterPro" id="IPR057326">
    <property type="entry name" value="KR_dom"/>
</dbReference>
<keyword evidence="8" id="KW-0808">Transferase</keyword>